<dbReference type="EMBL" id="CP108253">
    <property type="protein sequence ID" value="WTU41083.1"/>
    <property type="molecule type" value="Genomic_DNA"/>
</dbReference>
<protein>
    <recommendedName>
        <fullName evidence="4">DUF3618 domain-containing protein</fullName>
    </recommendedName>
</protein>
<dbReference type="AlphaFoldDB" id="A0AAU2H225"/>
<sequence length="171" mass="17771">MRSLVRVAGVVGVTAVVSAASVVGAVTAYAADGDERVARVRARMVDAVNRETRGEIDRLRQCGDEVSRAEADRLERLLRDSCLYAEQLHSVRAPLARNAAARGETGSYGVESTYRVVGADAVASSGDPLRAAREVAEGAPVGAAALVAGASVLLVGGGAAVASVRWRRRDQ</sequence>
<accession>A0AAU2H225</accession>
<evidence type="ECO:0000313" key="3">
    <source>
        <dbReference type="EMBL" id="WTU41083.1"/>
    </source>
</evidence>
<feature type="transmembrane region" description="Helical" evidence="1">
    <location>
        <begin position="141"/>
        <end position="164"/>
    </location>
</feature>
<feature type="chain" id="PRO_5043558426" description="DUF3618 domain-containing protein" evidence="2">
    <location>
        <begin position="31"/>
        <end position="171"/>
    </location>
</feature>
<keyword evidence="1" id="KW-0472">Membrane</keyword>
<evidence type="ECO:0008006" key="4">
    <source>
        <dbReference type="Google" id="ProtNLM"/>
    </source>
</evidence>
<keyword evidence="1" id="KW-1133">Transmembrane helix</keyword>
<proteinExistence type="predicted"/>
<name>A0AAU2H225_9ACTN</name>
<reference evidence="3" key="1">
    <citation type="submission" date="2022-10" db="EMBL/GenBank/DDBJ databases">
        <title>The complete genomes of actinobacterial strains from the NBC collection.</title>
        <authorList>
            <person name="Joergensen T.S."/>
            <person name="Alvarez Arevalo M."/>
            <person name="Sterndorff E.B."/>
            <person name="Faurdal D."/>
            <person name="Vuksanovic O."/>
            <person name="Mourched A.-S."/>
            <person name="Charusanti P."/>
            <person name="Shaw S."/>
            <person name="Blin K."/>
            <person name="Weber T."/>
        </authorList>
    </citation>
    <scope>NUCLEOTIDE SEQUENCE</scope>
    <source>
        <strain evidence="3">NBC_00060</strain>
    </source>
</reference>
<keyword evidence="2" id="KW-0732">Signal</keyword>
<keyword evidence="1" id="KW-0812">Transmembrane</keyword>
<gene>
    <name evidence="3" type="ORF">OHV25_16520</name>
</gene>
<evidence type="ECO:0000256" key="2">
    <source>
        <dbReference type="SAM" id="SignalP"/>
    </source>
</evidence>
<organism evidence="3">
    <name type="scientific">Streptomyces sp. NBC_00060</name>
    <dbReference type="NCBI Taxonomy" id="2975636"/>
    <lineage>
        <taxon>Bacteria</taxon>
        <taxon>Bacillati</taxon>
        <taxon>Actinomycetota</taxon>
        <taxon>Actinomycetes</taxon>
        <taxon>Kitasatosporales</taxon>
        <taxon>Streptomycetaceae</taxon>
        <taxon>Streptomyces</taxon>
    </lineage>
</organism>
<feature type="signal peptide" evidence="2">
    <location>
        <begin position="1"/>
        <end position="30"/>
    </location>
</feature>
<evidence type="ECO:0000256" key="1">
    <source>
        <dbReference type="SAM" id="Phobius"/>
    </source>
</evidence>